<dbReference type="Proteomes" id="UP000469724">
    <property type="component" value="Unassembled WGS sequence"/>
</dbReference>
<dbReference type="InterPro" id="IPR004017">
    <property type="entry name" value="Cys_rich_dom"/>
</dbReference>
<sequence length="307" mass="33906">MEKYGLYLGCNIPFKAPDIEQSFRKVFPALGIEVTDLPGAGCCPAWGTAPSFDLTTWCTVSGRNITIAEDLGVPIMTGCNSCFGVLSEAKHFIEADASRKKIVNEKLGAINREFRGTSDIYHISHVLHDTVGVEKIKESLKYSLDGMTIAVQPGCHILWPSDVYHVKEKNSFFPTQLKELVEALGASAPHYSRLEACCGMGGMRSTDVEKSLELFKTKILSIKEELDPDCIATTCSSCFLQFDMSQKTLKERGEIDFEIPVFYYTQLLALAMGFDPANVAAISVTPRDAVIAEIQSETRKVKEEEHS</sequence>
<evidence type="ECO:0000313" key="3">
    <source>
        <dbReference type="EMBL" id="NDY57243.1"/>
    </source>
</evidence>
<accession>A0A7K3NN39</accession>
<keyword evidence="4" id="KW-1185">Reference proteome</keyword>
<name>A0A7K3NN39_9BACT</name>
<dbReference type="AlphaFoldDB" id="A0A7K3NN39"/>
<dbReference type="EMBL" id="JAAGRQ010000041">
    <property type="protein sequence ID" value="NDY57243.1"/>
    <property type="molecule type" value="Genomic_DNA"/>
</dbReference>
<proteinExistence type="predicted"/>
<evidence type="ECO:0000259" key="2">
    <source>
        <dbReference type="Pfam" id="PF02754"/>
    </source>
</evidence>
<dbReference type="PANTHER" id="PTHR42947:SF1">
    <property type="entry name" value="COB--COM HETERODISULFIDE REDUCTASE SUBUNIT B 1"/>
    <property type="match status" value="1"/>
</dbReference>
<dbReference type="Gene3D" id="1.20.1050.140">
    <property type="match status" value="1"/>
</dbReference>
<evidence type="ECO:0000256" key="1">
    <source>
        <dbReference type="ARBA" id="ARBA00023002"/>
    </source>
</evidence>
<reference evidence="3 4" key="1">
    <citation type="submission" date="2020-02" db="EMBL/GenBank/DDBJ databases">
        <title>Comparative genomics of sulfur disproportionating microorganisms.</title>
        <authorList>
            <person name="Ward L.M."/>
            <person name="Bertran E."/>
            <person name="Johnston D.T."/>
        </authorList>
    </citation>
    <scope>NUCLEOTIDE SEQUENCE [LARGE SCALE GENOMIC DNA]</scope>
    <source>
        <strain evidence="3 4">DSM 3696</strain>
    </source>
</reference>
<feature type="domain" description="Cysteine-rich" evidence="2">
    <location>
        <begin position="5"/>
        <end position="86"/>
    </location>
</feature>
<gene>
    <name evidence="3" type="ORF">G3N56_10875</name>
</gene>
<dbReference type="GO" id="GO:0016491">
    <property type="term" value="F:oxidoreductase activity"/>
    <property type="evidence" value="ECO:0007669"/>
    <property type="project" value="UniProtKB-KW"/>
</dbReference>
<dbReference type="InterPro" id="IPR051278">
    <property type="entry name" value="HdrB/HdrD_reductase"/>
</dbReference>
<dbReference type="PANTHER" id="PTHR42947">
    <property type="entry name" value="COB--COM HETERODISULFIDE REDUCTASE SUBUNIT B 1"/>
    <property type="match status" value="1"/>
</dbReference>
<comment type="caution">
    <text evidence="3">The sequence shown here is derived from an EMBL/GenBank/DDBJ whole genome shotgun (WGS) entry which is preliminary data.</text>
</comment>
<keyword evidence="1" id="KW-0560">Oxidoreductase</keyword>
<organism evidence="3 4">
    <name type="scientific">Desulfolutivibrio sulfodismutans</name>
    <dbReference type="NCBI Taxonomy" id="63561"/>
    <lineage>
        <taxon>Bacteria</taxon>
        <taxon>Pseudomonadati</taxon>
        <taxon>Thermodesulfobacteriota</taxon>
        <taxon>Desulfovibrionia</taxon>
        <taxon>Desulfovibrionales</taxon>
        <taxon>Desulfovibrionaceae</taxon>
        <taxon>Desulfolutivibrio</taxon>
    </lineage>
</organism>
<protein>
    <submittedName>
        <fullName evidence="3">Heterodisulfide reductase</fullName>
    </submittedName>
</protein>
<evidence type="ECO:0000313" key="4">
    <source>
        <dbReference type="Proteomes" id="UP000469724"/>
    </source>
</evidence>
<dbReference type="RefSeq" id="WP_163302285.1">
    <property type="nucleotide sequence ID" value="NZ_JAAGRQ010000041.1"/>
</dbReference>
<dbReference type="Pfam" id="PF02754">
    <property type="entry name" value="CCG"/>
    <property type="match status" value="2"/>
</dbReference>
<feature type="domain" description="Cysteine-rich" evidence="2">
    <location>
        <begin position="149"/>
        <end position="243"/>
    </location>
</feature>